<dbReference type="EMBL" id="JACEFO010000618">
    <property type="protein sequence ID" value="KAF8762729.1"/>
    <property type="molecule type" value="Genomic_DNA"/>
</dbReference>
<proteinExistence type="predicted"/>
<feature type="region of interest" description="Disordered" evidence="1">
    <location>
        <begin position="153"/>
        <end position="174"/>
    </location>
</feature>
<accession>A0A835FKH5</accession>
<protein>
    <recommendedName>
        <fullName evidence="4">Reverse transcriptase zinc-binding domain-containing protein</fullName>
    </recommendedName>
</protein>
<dbReference type="AlphaFoldDB" id="A0A835FKH5"/>
<organism evidence="2 3">
    <name type="scientific">Digitaria exilis</name>
    <dbReference type="NCBI Taxonomy" id="1010633"/>
    <lineage>
        <taxon>Eukaryota</taxon>
        <taxon>Viridiplantae</taxon>
        <taxon>Streptophyta</taxon>
        <taxon>Embryophyta</taxon>
        <taxon>Tracheophyta</taxon>
        <taxon>Spermatophyta</taxon>
        <taxon>Magnoliopsida</taxon>
        <taxon>Liliopsida</taxon>
        <taxon>Poales</taxon>
        <taxon>Poaceae</taxon>
        <taxon>PACMAD clade</taxon>
        <taxon>Panicoideae</taxon>
        <taxon>Panicodae</taxon>
        <taxon>Paniceae</taxon>
        <taxon>Anthephorinae</taxon>
        <taxon>Digitaria</taxon>
    </lineage>
</organism>
<dbReference type="Proteomes" id="UP000636709">
    <property type="component" value="Unassembled WGS sequence"/>
</dbReference>
<keyword evidence="3" id="KW-1185">Reference proteome</keyword>
<sequence>MDGAWSPSRDLPYQLLQWHNVGQQRQGGSRLAVLVCKLVRRPPTGIGQHGGVGPRTHTVATETATRFNGPHYTRTAHAILHYLLFTDTSDCPFCLGVPEKTAHLFVTCPRLIGLWARLLPGQPTPAMCATFAEGGRVPHTCCYGGAMGDLKIPQRHDLPSRTRGSLGVSCPPSP</sequence>
<comment type="caution">
    <text evidence="2">The sequence shown here is derived from an EMBL/GenBank/DDBJ whole genome shotgun (WGS) entry which is preliminary data.</text>
</comment>
<evidence type="ECO:0000313" key="2">
    <source>
        <dbReference type="EMBL" id="KAF8762729.1"/>
    </source>
</evidence>
<reference evidence="2" key="1">
    <citation type="submission" date="2020-07" db="EMBL/GenBank/DDBJ databases">
        <title>Genome sequence and genetic diversity analysis of an under-domesticated orphan crop, white fonio (Digitaria exilis).</title>
        <authorList>
            <person name="Bennetzen J.L."/>
            <person name="Chen S."/>
            <person name="Ma X."/>
            <person name="Wang X."/>
            <person name="Yssel A.E.J."/>
            <person name="Chaluvadi S.R."/>
            <person name="Johnson M."/>
            <person name="Gangashetty P."/>
            <person name="Hamidou F."/>
            <person name="Sanogo M.D."/>
            <person name="Zwaenepoel A."/>
            <person name="Wallace J."/>
            <person name="Van De Peer Y."/>
            <person name="Van Deynze A."/>
        </authorList>
    </citation>
    <scope>NUCLEOTIDE SEQUENCE</scope>
    <source>
        <tissue evidence="2">Leaves</tissue>
    </source>
</reference>
<name>A0A835FKH5_9POAL</name>
<evidence type="ECO:0000313" key="3">
    <source>
        <dbReference type="Proteomes" id="UP000636709"/>
    </source>
</evidence>
<gene>
    <name evidence="2" type="ORF">HU200_009266</name>
</gene>
<evidence type="ECO:0000256" key="1">
    <source>
        <dbReference type="SAM" id="MobiDB-lite"/>
    </source>
</evidence>
<evidence type="ECO:0008006" key="4">
    <source>
        <dbReference type="Google" id="ProtNLM"/>
    </source>
</evidence>